<comment type="cofactor">
    <cofactor evidence="5">
        <name>Zn(2+)</name>
        <dbReference type="ChEBI" id="CHEBI:29105"/>
    </cofactor>
</comment>
<evidence type="ECO:0000256" key="4">
    <source>
        <dbReference type="ARBA" id="ARBA00022833"/>
    </source>
</evidence>
<feature type="binding site" evidence="5">
    <location>
        <position position="320"/>
    </location>
    <ligand>
        <name>Zn(2+)</name>
        <dbReference type="ChEBI" id="CHEBI:29105"/>
    </ligand>
</feature>
<protein>
    <submittedName>
        <fullName evidence="7">Related to Homocysteine S-methyltransferase 2</fullName>
    </submittedName>
</protein>
<dbReference type="EMBL" id="FQNF01000004">
    <property type="protein sequence ID" value="SGZ38145.1"/>
    <property type="molecule type" value="Genomic_DNA"/>
</dbReference>
<gene>
    <name evidence="7" type="ORF">HGUI_00345</name>
</gene>
<dbReference type="GO" id="GO:0033528">
    <property type="term" value="P:S-methylmethionine cycle"/>
    <property type="evidence" value="ECO:0007669"/>
    <property type="project" value="TreeGrafter"/>
</dbReference>
<evidence type="ECO:0000313" key="8">
    <source>
        <dbReference type="Proteomes" id="UP000183365"/>
    </source>
</evidence>
<dbReference type="GO" id="GO:0046872">
    <property type="term" value="F:metal ion binding"/>
    <property type="evidence" value="ECO:0007669"/>
    <property type="project" value="UniProtKB-KW"/>
</dbReference>
<dbReference type="GO" id="GO:0032259">
    <property type="term" value="P:methylation"/>
    <property type="evidence" value="ECO:0007669"/>
    <property type="project" value="UniProtKB-KW"/>
</dbReference>
<keyword evidence="8" id="KW-1185">Reference proteome</keyword>
<feature type="binding site" evidence="5">
    <location>
        <position position="321"/>
    </location>
    <ligand>
        <name>Zn(2+)</name>
        <dbReference type="ChEBI" id="CHEBI:29105"/>
    </ligand>
</feature>
<dbReference type="AlphaFoldDB" id="A0A1L0CIJ9"/>
<dbReference type="PROSITE" id="PS50970">
    <property type="entry name" value="HCY"/>
    <property type="match status" value="1"/>
</dbReference>
<name>A0A1L0CIJ9_9ASCO</name>
<feature type="domain" description="Hcy-binding" evidence="6">
    <location>
        <begin position="1"/>
        <end position="335"/>
    </location>
</feature>
<evidence type="ECO:0000256" key="5">
    <source>
        <dbReference type="PROSITE-ProRule" id="PRU00333"/>
    </source>
</evidence>
<dbReference type="Proteomes" id="UP000183365">
    <property type="component" value="Unassembled WGS sequence"/>
</dbReference>
<proteinExistence type="predicted"/>
<dbReference type="Pfam" id="PF02574">
    <property type="entry name" value="S-methyl_trans"/>
    <property type="match status" value="1"/>
</dbReference>
<dbReference type="InterPro" id="IPR036589">
    <property type="entry name" value="HCY_dom_sf"/>
</dbReference>
<dbReference type="GO" id="GO:0009086">
    <property type="term" value="P:methionine biosynthetic process"/>
    <property type="evidence" value="ECO:0007669"/>
    <property type="project" value="TreeGrafter"/>
</dbReference>
<dbReference type="OrthoDB" id="261426at2759"/>
<evidence type="ECO:0000259" key="6">
    <source>
        <dbReference type="PROSITE" id="PS50970"/>
    </source>
</evidence>
<evidence type="ECO:0000256" key="3">
    <source>
        <dbReference type="ARBA" id="ARBA00022723"/>
    </source>
</evidence>
<dbReference type="SUPFAM" id="SSF82282">
    <property type="entry name" value="Homocysteine S-methyltransferase"/>
    <property type="match status" value="1"/>
</dbReference>
<dbReference type="InterPro" id="IPR051486">
    <property type="entry name" value="Hcy_S-methyltransferase"/>
</dbReference>
<evidence type="ECO:0000313" key="7">
    <source>
        <dbReference type="EMBL" id="SGZ38145.1"/>
    </source>
</evidence>
<keyword evidence="1 5" id="KW-0489">Methyltransferase</keyword>
<dbReference type="GO" id="GO:0008898">
    <property type="term" value="F:S-adenosylmethionine-homocysteine S-methyltransferase activity"/>
    <property type="evidence" value="ECO:0007669"/>
    <property type="project" value="TreeGrafter"/>
</dbReference>
<feature type="binding site" evidence="5">
    <location>
        <position position="245"/>
    </location>
    <ligand>
        <name>Zn(2+)</name>
        <dbReference type="ChEBI" id="CHEBI:29105"/>
    </ligand>
</feature>
<reference evidence="8" key="1">
    <citation type="submission" date="2016-11" db="EMBL/GenBank/DDBJ databases">
        <authorList>
            <person name="Guldener U."/>
        </authorList>
    </citation>
    <scope>NUCLEOTIDE SEQUENCE [LARGE SCALE GENOMIC DNA]</scope>
</reference>
<keyword evidence="2 5" id="KW-0808">Transferase</keyword>
<dbReference type="Gene3D" id="3.20.20.330">
    <property type="entry name" value="Homocysteine-binding-like domain"/>
    <property type="match status" value="1"/>
</dbReference>
<dbReference type="PANTHER" id="PTHR46015">
    <property type="entry name" value="ZGC:172121"/>
    <property type="match status" value="1"/>
</dbReference>
<evidence type="ECO:0000256" key="2">
    <source>
        <dbReference type="ARBA" id="ARBA00022679"/>
    </source>
</evidence>
<accession>A0A1L0CIJ9</accession>
<dbReference type="VEuPathDB" id="FungiDB:HGUI_00345"/>
<keyword evidence="4 5" id="KW-0862">Zinc</keyword>
<dbReference type="InterPro" id="IPR003726">
    <property type="entry name" value="HCY_dom"/>
</dbReference>
<dbReference type="PANTHER" id="PTHR46015:SF1">
    <property type="entry name" value="HOMOCYSTEINE S-METHYLTRANSFERASE-LIKE ISOFORM 1"/>
    <property type="match status" value="1"/>
</dbReference>
<keyword evidence="3 5" id="KW-0479">Metal-binding</keyword>
<organism evidence="7 8">
    <name type="scientific">Hanseniaspora guilliermondii</name>
    <dbReference type="NCBI Taxonomy" id="56406"/>
    <lineage>
        <taxon>Eukaryota</taxon>
        <taxon>Fungi</taxon>
        <taxon>Dikarya</taxon>
        <taxon>Ascomycota</taxon>
        <taxon>Saccharomycotina</taxon>
        <taxon>Saccharomycetes</taxon>
        <taxon>Saccharomycodales</taxon>
        <taxon>Saccharomycodaceae</taxon>
        <taxon>Hanseniaspora</taxon>
    </lineage>
</organism>
<sequence length="339" mass="38910">MFIDNNKIYVLDSGQGSFLESKGLNISENNLWGSGPFIKPGFFTDESHPERLAIISMFDEFCKYANFISIPTYQMSLSVYLEVTKKEKTLENINEYKGLINEITEFTYDNTKKQHPDKEIFLVGSVGCFGASIAKEFSGDYPSQFTKAQFLSEYFKDQLDVYNSGENKANIIGFETIPNFEELKFLLQLDEKSISKPYYVSLSCKDDCELELRDGTKLEEIGKYIKEAHDLGKLNKNLKFIGINCCSFYSSLPNVSELNKYLNDDRLRYRFVVYPNSGEVFNTSDKTWAEPSDIKFSSISNWKSYVKKYIQNNCQVIGGCCRTTPRDLKIIKETITELS</sequence>
<evidence type="ECO:0000256" key="1">
    <source>
        <dbReference type="ARBA" id="ARBA00022603"/>
    </source>
</evidence>